<gene>
    <name evidence="1" type="ORF">TRUGW13939_08683</name>
</gene>
<dbReference type="Proteomes" id="UP000509510">
    <property type="component" value="Chromosome V"/>
</dbReference>
<dbReference type="SUPFAM" id="SSF56112">
    <property type="entry name" value="Protein kinase-like (PK-like)"/>
    <property type="match status" value="1"/>
</dbReference>
<accession>A0A7H8R708</accession>
<evidence type="ECO:0000313" key="2">
    <source>
        <dbReference type="Proteomes" id="UP000509510"/>
    </source>
</evidence>
<evidence type="ECO:0000313" key="1">
    <source>
        <dbReference type="EMBL" id="QKX61531.1"/>
    </source>
</evidence>
<dbReference type="EMBL" id="CP055902">
    <property type="protein sequence ID" value="QKX61531.1"/>
    <property type="molecule type" value="Genomic_DNA"/>
</dbReference>
<organism evidence="1 2">
    <name type="scientific">Talaromyces rugulosus</name>
    <name type="common">Penicillium rugulosum</name>
    <dbReference type="NCBI Taxonomy" id="121627"/>
    <lineage>
        <taxon>Eukaryota</taxon>
        <taxon>Fungi</taxon>
        <taxon>Dikarya</taxon>
        <taxon>Ascomycota</taxon>
        <taxon>Pezizomycotina</taxon>
        <taxon>Eurotiomycetes</taxon>
        <taxon>Eurotiomycetidae</taxon>
        <taxon>Eurotiales</taxon>
        <taxon>Trichocomaceae</taxon>
        <taxon>Talaromyces</taxon>
        <taxon>Talaromyces sect. Islandici</taxon>
    </lineage>
</organism>
<proteinExistence type="predicted"/>
<dbReference type="OrthoDB" id="5412996at2759"/>
<dbReference type="KEGG" id="trg:TRUGW13939_08683"/>
<protein>
    <recommendedName>
        <fullName evidence="3">Aminoglycoside phosphotransferase domain-containing protein</fullName>
    </recommendedName>
</protein>
<dbReference type="RefSeq" id="XP_035347705.1">
    <property type="nucleotide sequence ID" value="XM_035491812.1"/>
</dbReference>
<dbReference type="PANTHER" id="PTHR21310:SF37">
    <property type="entry name" value="AMINOGLYCOSIDE PHOSPHOTRANSFERASE DOMAIN-CONTAINING PROTEIN"/>
    <property type="match status" value="1"/>
</dbReference>
<dbReference type="PANTHER" id="PTHR21310">
    <property type="entry name" value="AMINOGLYCOSIDE PHOSPHOTRANSFERASE-RELATED-RELATED"/>
    <property type="match status" value="1"/>
</dbReference>
<dbReference type="GeneID" id="55996171"/>
<keyword evidence="2" id="KW-1185">Reference proteome</keyword>
<dbReference type="InterPro" id="IPR011009">
    <property type="entry name" value="Kinase-like_dom_sf"/>
</dbReference>
<evidence type="ECO:0008006" key="3">
    <source>
        <dbReference type="Google" id="ProtNLM"/>
    </source>
</evidence>
<dbReference type="AlphaFoldDB" id="A0A7H8R708"/>
<name>A0A7H8R708_TALRU</name>
<reference evidence="2" key="1">
    <citation type="submission" date="2020-06" db="EMBL/GenBank/DDBJ databases">
        <title>A chromosome-scale genome assembly of Talaromyces rugulosus W13939.</title>
        <authorList>
            <person name="Wang B."/>
            <person name="Guo L."/>
            <person name="Ye K."/>
            <person name="Wang L."/>
        </authorList>
    </citation>
    <scope>NUCLEOTIDE SEQUENCE [LARGE SCALE GENOMIC DNA]</scope>
    <source>
        <strain evidence="2">W13939</strain>
    </source>
</reference>
<sequence>MQVNSLVDTVHDVQDLLWVDKVAGALQTGRLCPWVSTFHPDKLPCQVDGSFYNGAYNAGLKVVFSDGTAWMVRFPRGGMVSTEHADEKVAMEVTALTLIRDKTTIPVPKVQAWGLAASNLLGLGPFIMMDFIEGVSLSKILNDPTAEKPTRLMREDISDKDIILTGLAVCHGRGAEAQSPVRPLTYKAHNILHVGGVDTFGDRSQGFATTTEYFQHVFGQDWKQLVQQPNSVFGLYDGKNNYKEFKRLQVLIPDLVNAKYNSCKFKLICDDLGLANLIVRSEEDLTVVGVVDLEWSYIGPAQLFGSPWWLLQDRPINPEWDCHLGDDPPKMAPRYFKYLEIFLRILEEEEAKMPGNEERELSSLIKWSQDSGAMWLHMILSNGFNDHRTFPFTHLRQHFGDDAWVKRTVDFSNSEEPEAFAVQKLSELDKHDKAVDKLEADKALVDSGDMKKEDFIARYLVDSDLTSLCSPFAVKTEIKNDEVLSEEVAV</sequence>
<dbReference type="InterPro" id="IPR051678">
    <property type="entry name" value="AGP_Transferase"/>
</dbReference>